<dbReference type="RefSeq" id="WP_344855329.1">
    <property type="nucleotide sequence ID" value="NZ_BAAAZN010000001.1"/>
</dbReference>
<evidence type="ECO:0000313" key="2">
    <source>
        <dbReference type="EMBL" id="GAA3527390.1"/>
    </source>
</evidence>
<sequence length="111" mass="12427">MFEHYVVFTPKPGRADDLAQALSDFGAGVHGTLPDLLELTFGANVNTGGLQRGFTHACLARLTSETAFKDQYWNHPAHRRLLERLDELCEERFALDYVPEATVTGRKEHAV</sequence>
<organism evidence="2 3">
    <name type="scientific">Amycolatopsis ultiminotia</name>
    <dbReference type="NCBI Taxonomy" id="543629"/>
    <lineage>
        <taxon>Bacteria</taxon>
        <taxon>Bacillati</taxon>
        <taxon>Actinomycetota</taxon>
        <taxon>Actinomycetes</taxon>
        <taxon>Pseudonocardiales</taxon>
        <taxon>Pseudonocardiaceae</taxon>
        <taxon>Amycolatopsis</taxon>
    </lineage>
</organism>
<dbReference type="SMART" id="SM00886">
    <property type="entry name" value="Dabb"/>
    <property type="match status" value="1"/>
</dbReference>
<dbReference type="EMBL" id="BAAAZN010000001">
    <property type="protein sequence ID" value="GAA3527390.1"/>
    <property type="molecule type" value="Genomic_DNA"/>
</dbReference>
<reference evidence="3" key="1">
    <citation type="journal article" date="2019" name="Int. J. Syst. Evol. Microbiol.">
        <title>The Global Catalogue of Microorganisms (GCM) 10K type strain sequencing project: providing services to taxonomists for standard genome sequencing and annotation.</title>
        <authorList>
            <consortium name="The Broad Institute Genomics Platform"/>
            <consortium name="The Broad Institute Genome Sequencing Center for Infectious Disease"/>
            <person name="Wu L."/>
            <person name="Ma J."/>
        </authorList>
    </citation>
    <scope>NUCLEOTIDE SEQUENCE [LARGE SCALE GENOMIC DNA]</scope>
    <source>
        <strain evidence="3">JCM 16898</strain>
    </source>
</reference>
<dbReference type="InterPro" id="IPR011008">
    <property type="entry name" value="Dimeric_a/b-barrel"/>
</dbReference>
<gene>
    <name evidence="2" type="ORF">GCM10022222_07990</name>
</gene>
<dbReference type="SUPFAM" id="SSF54909">
    <property type="entry name" value="Dimeric alpha+beta barrel"/>
    <property type="match status" value="1"/>
</dbReference>
<name>A0ABP6V343_9PSEU</name>
<dbReference type="Pfam" id="PF07876">
    <property type="entry name" value="Dabb"/>
    <property type="match status" value="1"/>
</dbReference>
<proteinExistence type="predicted"/>
<comment type="caution">
    <text evidence="2">The sequence shown here is derived from an EMBL/GenBank/DDBJ whole genome shotgun (WGS) entry which is preliminary data.</text>
</comment>
<protein>
    <recommendedName>
        <fullName evidence="1">Stress-response A/B barrel domain-containing protein</fullName>
    </recommendedName>
</protein>
<feature type="domain" description="Stress-response A/B barrel" evidence="1">
    <location>
        <begin position="2"/>
        <end position="97"/>
    </location>
</feature>
<keyword evidence="3" id="KW-1185">Reference proteome</keyword>
<evidence type="ECO:0000313" key="3">
    <source>
        <dbReference type="Proteomes" id="UP001500689"/>
    </source>
</evidence>
<dbReference type="Gene3D" id="3.30.70.100">
    <property type="match status" value="1"/>
</dbReference>
<evidence type="ECO:0000259" key="1">
    <source>
        <dbReference type="PROSITE" id="PS51502"/>
    </source>
</evidence>
<dbReference type="InterPro" id="IPR013097">
    <property type="entry name" value="Dabb"/>
</dbReference>
<dbReference type="PROSITE" id="PS51502">
    <property type="entry name" value="S_R_A_B_BARREL"/>
    <property type="match status" value="1"/>
</dbReference>
<dbReference type="Proteomes" id="UP001500689">
    <property type="component" value="Unassembled WGS sequence"/>
</dbReference>
<accession>A0ABP6V343</accession>